<comment type="similarity">
    <text evidence="8">Belongs to the REI1 family.</text>
</comment>
<keyword evidence="3" id="KW-0690">Ribosome biogenesis</keyword>
<keyword evidence="4" id="KW-0479">Metal-binding</keyword>
<evidence type="ECO:0000256" key="1">
    <source>
        <dbReference type="ARBA" id="ARBA00004496"/>
    </source>
</evidence>
<dbReference type="EMBL" id="CP092884">
    <property type="protein sequence ID" value="UYV82997.1"/>
    <property type="molecule type" value="Genomic_DNA"/>
</dbReference>
<keyword evidence="12" id="KW-1185">Reference proteome</keyword>
<evidence type="ECO:0000256" key="7">
    <source>
        <dbReference type="ARBA" id="ARBA00022833"/>
    </source>
</evidence>
<dbReference type="InterPro" id="IPR040025">
    <property type="entry name" value="Znf622/Rei1/Reh1"/>
</dbReference>
<dbReference type="Proteomes" id="UP001235939">
    <property type="component" value="Chromosome 22"/>
</dbReference>
<dbReference type="PANTHER" id="PTHR13182:SF8">
    <property type="entry name" value="CYTOPLASMIC 60S SUBUNIT BIOGENESIS FACTOR ZNF622"/>
    <property type="match status" value="1"/>
</dbReference>
<dbReference type="InterPro" id="IPR036236">
    <property type="entry name" value="Znf_C2H2_sf"/>
</dbReference>
<evidence type="ECO:0000256" key="6">
    <source>
        <dbReference type="ARBA" id="ARBA00022771"/>
    </source>
</evidence>
<feature type="domain" description="C2H2-type" evidence="10">
    <location>
        <begin position="67"/>
        <end position="89"/>
    </location>
</feature>
<protein>
    <submittedName>
        <fullName evidence="11">ZNF622</fullName>
    </submittedName>
</protein>
<evidence type="ECO:0000256" key="8">
    <source>
        <dbReference type="ARBA" id="ARBA00034126"/>
    </source>
</evidence>
<reference evidence="11 12" key="1">
    <citation type="submission" date="2022-03" db="EMBL/GenBank/DDBJ databases">
        <title>A chromosomal length assembly of Cordylochernes scorpioides.</title>
        <authorList>
            <person name="Zeh D."/>
            <person name="Zeh J."/>
        </authorList>
    </citation>
    <scope>NUCLEOTIDE SEQUENCE [LARGE SCALE GENOMIC DNA]</scope>
    <source>
        <strain evidence="11">IN4F17</strain>
        <tissue evidence="11">Whole Body</tissue>
    </source>
</reference>
<evidence type="ECO:0000313" key="11">
    <source>
        <dbReference type="EMBL" id="UYV82997.1"/>
    </source>
</evidence>
<keyword evidence="5" id="KW-0677">Repeat</keyword>
<evidence type="ECO:0000256" key="9">
    <source>
        <dbReference type="SAM" id="MobiDB-lite"/>
    </source>
</evidence>
<dbReference type="SMART" id="SM00355">
    <property type="entry name" value="ZnF_C2H2"/>
    <property type="match status" value="4"/>
</dbReference>
<dbReference type="InterPro" id="IPR003604">
    <property type="entry name" value="Matrin/U1-like-C_Znf_C2H2"/>
</dbReference>
<organism evidence="11 12">
    <name type="scientific">Cordylochernes scorpioides</name>
    <dbReference type="NCBI Taxonomy" id="51811"/>
    <lineage>
        <taxon>Eukaryota</taxon>
        <taxon>Metazoa</taxon>
        <taxon>Ecdysozoa</taxon>
        <taxon>Arthropoda</taxon>
        <taxon>Chelicerata</taxon>
        <taxon>Arachnida</taxon>
        <taxon>Pseudoscorpiones</taxon>
        <taxon>Cheliferoidea</taxon>
        <taxon>Chernetidae</taxon>
        <taxon>Cordylochernes</taxon>
    </lineage>
</organism>
<evidence type="ECO:0000259" key="10">
    <source>
        <dbReference type="PROSITE" id="PS00028"/>
    </source>
</evidence>
<dbReference type="SMART" id="SM00451">
    <property type="entry name" value="ZnF_U1"/>
    <property type="match status" value="2"/>
</dbReference>
<dbReference type="InterPro" id="IPR041661">
    <property type="entry name" value="ZN622/Rei1/Reh1_Znf-C2H2"/>
</dbReference>
<dbReference type="PROSITE" id="PS00028">
    <property type="entry name" value="ZINC_FINGER_C2H2_1"/>
    <property type="match status" value="2"/>
</dbReference>
<dbReference type="Pfam" id="PF12171">
    <property type="entry name" value="zf-C2H2_jaz"/>
    <property type="match status" value="2"/>
</dbReference>
<gene>
    <name evidence="11" type="ORF">LAZ67_22001682</name>
</gene>
<keyword evidence="7" id="KW-0862">Zinc</keyword>
<sequence>MVLTCITCRIVFNEETDFRDHYKSKWHRYNSKRQIINYPPISLSAFNNLTELKEKENEAKEEIGSYCNYCRKHFSTSSTYQNHLESKKHKQAIKNAPKDIPLVEPAKPKDKEQKYDDKTIKQLRDYRKKLLIVQNYLSDDEDWESCTEDEECDDEEMEIEIIEEKDVKTSNCLFCSKYCGTLETNLKHMTKRHRFYIPFTEHLTDLKGLITYLHEKIRIGHLCLWCNEKSHWFYSLLAVQRHMVDKGHCKMRCERDCYEEYTQFYDFSSIYPDDFKSDDDSEPGFQDTDIGLRLPSGMTITTSLLLKRYAASYPRNLGSKLSVGSRLSMGVFFIFVSFILL</sequence>
<name>A0ABY6LS76_9ARAC</name>
<dbReference type="Pfam" id="PF12756">
    <property type="entry name" value="zf-C2H2_2"/>
    <property type="match status" value="1"/>
</dbReference>
<dbReference type="InterPro" id="IPR022755">
    <property type="entry name" value="Znf_C2H2_jaz"/>
</dbReference>
<evidence type="ECO:0000256" key="5">
    <source>
        <dbReference type="ARBA" id="ARBA00022737"/>
    </source>
</evidence>
<accession>A0ABY6LS76</accession>
<evidence type="ECO:0000256" key="3">
    <source>
        <dbReference type="ARBA" id="ARBA00022517"/>
    </source>
</evidence>
<keyword evidence="6" id="KW-0863">Zinc-finger</keyword>
<evidence type="ECO:0000313" key="12">
    <source>
        <dbReference type="Proteomes" id="UP001235939"/>
    </source>
</evidence>
<dbReference type="SUPFAM" id="SSF57667">
    <property type="entry name" value="beta-beta-alpha zinc fingers"/>
    <property type="match status" value="2"/>
</dbReference>
<dbReference type="PANTHER" id="PTHR13182">
    <property type="entry name" value="ZINC FINGER PROTEIN 622"/>
    <property type="match status" value="1"/>
</dbReference>
<dbReference type="InterPro" id="IPR013087">
    <property type="entry name" value="Znf_C2H2_type"/>
</dbReference>
<feature type="region of interest" description="Disordered" evidence="9">
    <location>
        <begin position="85"/>
        <end position="115"/>
    </location>
</feature>
<feature type="compositionally biased region" description="Basic and acidic residues" evidence="9">
    <location>
        <begin position="106"/>
        <end position="115"/>
    </location>
</feature>
<feature type="domain" description="C2H2-type" evidence="10">
    <location>
        <begin position="5"/>
        <end position="27"/>
    </location>
</feature>
<evidence type="ECO:0000256" key="4">
    <source>
        <dbReference type="ARBA" id="ARBA00022723"/>
    </source>
</evidence>
<evidence type="ECO:0000256" key="2">
    <source>
        <dbReference type="ARBA" id="ARBA00022490"/>
    </source>
</evidence>
<comment type="subcellular location">
    <subcellularLocation>
        <location evidence="1">Cytoplasm</location>
    </subcellularLocation>
</comment>
<keyword evidence="2" id="KW-0963">Cytoplasm</keyword>
<proteinExistence type="inferred from homology"/>
<dbReference type="Gene3D" id="3.30.160.60">
    <property type="entry name" value="Classic Zinc Finger"/>
    <property type="match status" value="1"/>
</dbReference>